<evidence type="ECO:0000256" key="1">
    <source>
        <dbReference type="PROSITE-ProRule" id="PRU01005"/>
    </source>
</evidence>
<dbReference type="WBParaSite" id="MCU_007639-RA">
    <property type="protein sequence ID" value="MCU_007639-RA"/>
    <property type="gene ID" value="MCU_007639"/>
</dbReference>
<feature type="domain" description="ShKT" evidence="2">
    <location>
        <begin position="133"/>
        <end position="169"/>
    </location>
</feature>
<dbReference type="Pfam" id="PF01549">
    <property type="entry name" value="ShK"/>
    <property type="match status" value="5"/>
</dbReference>
<evidence type="ECO:0000259" key="2">
    <source>
        <dbReference type="PROSITE" id="PS51670"/>
    </source>
</evidence>
<comment type="caution">
    <text evidence="1">Lacks conserved residue(s) required for the propagation of feature annotation.</text>
</comment>
<feature type="domain" description="ShKT" evidence="2">
    <location>
        <begin position="24"/>
        <end position="58"/>
    </location>
</feature>
<dbReference type="Gene3D" id="1.10.10.1940">
    <property type="match status" value="3"/>
</dbReference>
<dbReference type="SMART" id="SM00254">
    <property type="entry name" value="ShKT"/>
    <property type="match status" value="5"/>
</dbReference>
<protein>
    <submittedName>
        <fullName evidence="3">Metalloendopeptidase</fullName>
    </submittedName>
</protein>
<dbReference type="AlphaFoldDB" id="A0A5K3FGC1"/>
<accession>A0A5K3FGC1</accession>
<feature type="domain" description="ShKT" evidence="2">
    <location>
        <begin position="72"/>
        <end position="109"/>
    </location>
</feature>
<name>A0A5K3FGC1_MESCO</name>
<dbReference type="PROSITE" id="PS51670">
    <property type="entry name" value="SHKT"/>
    <property type="match status" value="3"/>
</dbReference>
<proteinExistence type="predicted"/>
<dbReference type="PANTHER" id="PTHR21724:SF109">
    <property type="entry name" value="SHKT DOMAIN-CONTAINING PROTEIN"/>
    <property type="match status" value="1"/>
</dbReference>
<organism evidence="3">
    <name type="scientific">Mesocestoides corti</name>
    <name type="common">Flatworm</name>
    <dbReference type="NCBI Taxonomy" id="53468"/>
    <lineage>
        <taxon>Eukaryota</taxon>
        <taxon>Metazoa</taxon>
        <taxon>Spiralia</taxon>
        <taxon>Lophotrochozoa</taxon>
        <taxon>Platyhelminthes</taxon>
        <taxon>Cestoda</taxon>
        <taxon>Eucestoda</taxon>
        <taxon>Cyclophyllidea</taxon>
        <taxon>Mesocestoididae</taxon>
        <taxon>Mesocestoides</taxon>
    </lineage>
</organism>
<dbReference type="PANTHER" id="PTHR21724">
    <property type="entry name" value="SHKT DOMAIN-CONTAINING PROTEIN"/>
    <property type="match status" value="1"/>
</dbReference>
<dbReference type="InterPro" id="IPR003582">
    <property type="entry name" value="ShKT_dom"/>
</dbReference>
<sequence length="263" mass="28626">MGHFKAELYLAISAVYSVVMDFSCKDRHENCAAWSKEGQCTKASSYMKLMCPESCGLCQGTDNSAEEGGSECVDHYVYPSDCEAWAKQGLCEANKLWMYYNCAKSCGRCSNSKGTAPLDGAIKQAGQSPASDCKDTYGETNCRRLAARQLCTSHPSWMRQNCPATCGFCQSNDLPATNAPNSRPQNEPVSDTCQVGDPANGCPRYSSQCRSLAIYRRCPNVCKNCGPCADAMRNCETLKKYGYCATYPASTIPQCRKTCGACV</sequence>
<evidence type="ECO:0000313" key="3">
    <source>
        <dbReference type="WBParaSite" id="MCU_007639-RA"/>
    </source>
</evidence>
<keyword evidence="1" id="KW-1015">Disulfide bond</keyword>
<feature type="disulfide bond" evidence="1">
    <location>
        <begin position="24"/>
        <end position="58"/>
    </location>
</feature>
<reference evidence="3" key="1">
    <citation type="submission" date="2019-11" db="UniProtKB">
        <authorList>
            <consortium name="WormBaseParasite"/>
        </authorList>
    </citation>
    <scope>IDENTIFICATION</scope>
</reference>